<evidence type="ECO:0000313" key="7">
    <source>
        <dbReference type="Proteomes" id="UP000295257"/>
    </source>
</evidence>
<protein>
    <recommendedName>
        <fullName evidence="5">Probable membrane transporter protein</fullName>
    </recommendedName>
</protein>
<keyword evidence="4 5" id="KW-0472">Membrane</keyword>
<accession>A0A4R5ND81</accession>
<dbReference type="AlphaFoldDB" id="A0A4R5ND81"/>
<gene>
    <name evidence="6" type="ORF">C5L30_001442</name>
</gene>
<organism evidence="6 7">
    <name type="scientific">Companilactobacillus farciminis</name>
    <dbReference type="NCBI Taxonomy" id="1612"/>
    <lineage>
        <taxon>Bacteria</taxon>
        <taxon>Bacillati</taxon>
        <taxon>Bacillota</taxon>
        <taxon>Bacilli</taxon>
        <taxon>Lactobacillales</taxon>
        <taxon>Lactobacillaceae</taxon>
        <taxon>Companilactobacillus</taxon>
    </lineage>
</organism>
<reference evidence="6 7" key="1">
    <citation type="journal article" date="2019" name="Appl. Microbiol. Biotechnol.">
        <title>Uncovering carbohydrate metabolism through a genotype-phenotype association study of 56 lactic acid bacteria genomes.</title>
        <authorList>
            <person name="Buron-Moles G."/>
            <person name="Chailyan A."/>
            <person name="Dolejs I."/>
            <person name="Forster J."/>
            <person name="Miks M.H."/>
        </authorList>
    </citation>
    <scope>NUCLEOTIDE SEQUENCE [LARGE SCALE GENOMIC DNA]</scope>
    <source>
        <strain evidence="6 7">ATCC 29644</strain>
    </source>
</reference>
<dbReference type="PANTHER" id="PTHR43483">
    <property type="entry name" value="MEMBRANE TRANSPORTER PROTEIN HI_0806-RELATED"/>
    <property type="match status" value="1"/>
</dbReference>
<proteinExistence type="inferred from homology"/>
<evidence type="ECO:0000256" key="4">
    <source>
        <dbReference type="ARBA" id="ARBA00023136"/>
    </source>
</evidence>
<name>A0A4R5ND81_9LACO</name>
<feature type="transmembrane region" description="Helical" evidence="5">
    <location>
        <begin position="104"/>
        <end position="122"/>
    </location>
</feature>
<dbReference type="PANTHER" id="PTHR43483:SF3">
    <property type="entry name" value="MEMBRANE TRANSPORTER PROTEIN HI_0806-RELATED"/>
    <property type="match status" value="1"/>
</dbReference>
<evidence type="ECO:0000256" key="2">
    <source>
        <dbReference type="ARBA" id="ARBA00022692"/>
    </source>
</evidence>
<keyword evidence="7" id="KW-1185">Reference proteome</keyword>
<sequence>MIEIVYSAVVLIATILGALTGLGGGVIIKPMFDLLGQDTAVTIGVYSAIAVFTMSIVSIFKQTKSGFSFDLKTLLSISLGSVAGGVIGELIFNNFVTLFSNTQVKITQNVLLLIMLIFILIYTKNQNHFGKYRLKRFDSIFIVGLLLGAISVFLGIGGGPLNVAMLMLLFSFTMKESTIYSIATIFFAQLSKLVLSGVHGDLFNIDYKVAIVVSVMAIVGGYVGTLINQKLNETSVTRAYTMLMTALSFVSVFNVGQSILF</sequence>
<keyword evidence="5" id="KW-1003">Cell membrane</keyword>
<comment type="subcellular location">
    <subcellularLocation>
        <location evidence="5">Cell membrane</location>
        <topology evidence="5">Multi-pass membrane protein</topology>
    </subcellularLocation>
    <subcellularLocation>
        <location evidence="1">Membrane</location>
        <topology evidence="1">Multi-pass membrane protein</topology>
    </subcellularLocation>
</comment>
<dbReference type="GO" id="GO:0005886">
    <property type="term" value="C:plasma membrane"/>
    <property type="evidence" value="ECO:0007669"/>
    <property type="project" value="UniProtKB-SubCell"/>
</dbReference>
<evidence type="ECO:0000256" key="3">
    <source>
        <dbReference type="ARBA" id="ARBA00022989"/>
    </source>
</evidence>
<feature type="transmembrane region" description="Helical" evidence="5">
    <location>
        <begin position="239"/>
        <end position="260"/>
    </location>
</feature>
<dbReference type="Pfam" id="PF01925">
    <property type="entry name" value="TauE"/>
    <property type="match status" value="1"/>
</dbReference>
<feature type="transmembrane region" description="Helical" evidence="5">
    <location>
        <begin position="207"/>
        <end position="227"/>
    </location>
</feature>
<dbReference type="EMBL" id="PUFN01000024">
    <property type="protein sequence ID" value="TDG70651.1"/>
    <property type="molecule type" value="Genomic_DNA"/>
</dbReference>
<dbReference type="OrthoDB" id="3181470at2"/>
<feature type="transmembrane region" description="Helical" evidence="5">
    <location>
        <begin position="40"/>
        <end position="60"/>
    </location>
</feature>
<comment type="caution">
    <text evidence="6">The sequence shown here is derived from an EMBL/GenBank/DDBJ whole genome shotgun (WGS) entry which is preliminary data.</text>
</comment>
<dbReference type="RefSeq" id="WP_010019602.1">
    <property type="nucleotide sequence ID" value="NZ_PUFN01000024.1"/>
</dbReference>
<evidence type="ECO:0000256" key="1">
    <source>
        <dbReference type="ARBA" id="ARBA00004141"/>
    </source>
</evidence>
<dbReference type="Proteomes" id="UP000295257">
    <property type="component" value="Unassembled WGS sequence"/>
</dbReference>
<evidence type="ECO:0000313" key="6">
    <source>
        <dbReference type="EMBL" id="TDG70651.1"/>
    </source>
</evidence>
<evidence type="ECO:0000256" key="5">
    <source>
        <dbReference type="RuleBase" id="RU363041"/>
    </source>
</evidence>
<keyword evidence="2 5" id="KW-0812">Transmembrane</keyword>
<comment type="similarity">
    <text evidence="5">Belongs to the 4-toluene sulfonate uptake permease (TSUP) (TC 2.A.102) family.</text>
</comment>
<keyword evidence="3 5" id="KW-1133">Transmembrane helix</keyword>
<feature type="transmembrane region" description="Helical" evidence="5">
    <location>
        <begin position="5"/>
        <end position="28"/>
    </location>
</feature>
<feature type="transmembrane region" description="Helical" evidence="5">
    <location>
        <begin position="143"/>
        <end position="172"/>
    </location>
</feature>
<feature type="transmembrane region" description="Helical" evidence="5">
    <location>
        <begin position="72"/>
        <end position="92"/>
    </location>
</feature>
<feature type="transmembrane region" description="Helical" evidence="5">
    <location>
        <begin position="178"/>
        <end position="195"/>
    </location>
</feature>
<dbReference type="InterPro" id="IPR002781">
    <property type="entry name" value="TM_pro_TauE-like"/>
</dbReference>